<organism evidence="3 4">
    <name type="scientific">Artemisia annua</name>
    <name type="common">Sweet wormwood</name>
    <dbReference type="NCBI Taxonomy" id="35608"/>
    <lineage>
        <taxon>Eukaryota</taxon>
        <taxon>Viridiplantae</taxon>
        <taxon>Streptophyta</taxon>
        <taxon>Embryophyta</taxon>
        <taxon>Tracheophyta</taxon>
        <taxon>Spermatophyta</taxon>
        <taxon>Magnoliopsida</taxon>
        <taxon>eudicotyledons</taxon>
        <taxon>Gunneridae</taxon>
        <taxon>Pentapetalae</taxon>
        <taxon>asterids</taxon>
        <taxon>campanulids</taxon>
        <taxon>Asterales</taxon>
        <taxon>Asteraceae</taxon>
        <taxon>Asteroideae</taxon>
        <taxon>Anthemideae</taxon>
        <taxon>Artemisiinae</taxon>
        <taxon>Artemisia</taxon>
    </lineage>
</organism>
<feature type="region of interest" description="Disordered" evidence="2">
    <location>
        <begin position="1"/>
        <end position="36"/>
    </location>
</feature>
<proteinExistence type="predicted"/>
<dbReference type="Proteomes" id="UP000245207">
    <property type="component" value="Unassembled WGS sequence"/>
</dbReference>
<accession>A0A2U1QP53</accession>
<dbReference type="AlphaFoldDB" id="A0A2U1QP53"/>
<evidence type="ECO:0000313" key="4">
    <source>
        <dbReference type="Proteomes" id="UP000245207"/>
    </source>
</evidence>
<dbReference type="PANTHER" id="PTHR31016:SF20">
    <property type="entry name" value="HEAT-INDUCIBLE TRANSCRIPTION REPRESSOR-RELATED"/>
    <property type="match status" value="1"/>
</dbReference>
<sequence length="323" mass="37235">MAYRRKPGLSRSSTFKEDMIRRPDQDDTTTTSSSKRRLDAFRSSSCAFHSSFNNRSKPSTTFDFTSMKSTNEPRGFWGVLARKAKAILDDECTHQSNSPISAKPEKNNFSTTNQVAGIQVSYQYEQTDHLKKMDRPTVKTCLDRITSLNQIGDTIAYALEKMIVICSYATFQEKKAQECHQETHEQPQMKQETQLQASRDVAIATAAKVKQLVRELKNVKAELAFAKELCSELEEENKTLREVDEKEDHPADDMIRVQIEMLLEEKGRLANENSEYSRENRHLREIVEFHQLSMQDVMYLDEDEDFKELTKVDILQRTLSSPV</sequence>
<gene>
    <name evidence="3" type="ORF">CTI12_AA003060</name>
</gene>
<name>A0A2U1QP53_ARTAN</name>
<dbReference type="EMBL" id="PKPP01000007">
    <property type="protein sequence ID" value="PWA99779.1"/>
    <property type="molecule type" value="Genomic_DNA"/>
</dbReference>
<comment type="caution">
    <text evidence="3">The sequence shown here is derived from an EMBL/GenBank/DDBJ whole genome shotgun (WGS) entry which is preliminary data.</text>
</comment>
<feature type="coiled-coil region" evidence="1">
    <location>
        <begin position="209"/>
        <end position="279"/>
    </location>
</feature>
<reference evidence="3 4" key="1">
    <citation type="journal article" date="2018" name="Mol. Plant">
        <title>The genome of Artemisia annua provides insight into the evolution of Asteraceae family and artemisinin biosynthesis.</title>
        <authorList>
            <person name="Shen Q."/>
            <person name="Zhang L."/>
            <person name="Liao Z."/>
            <person name="Wang S."/>
            <person name="Yan T."/>
            <person name="Shi P."/>
            <person name="Liu M."/>
            <person name="Fu X."/>
            <person name="Pan Q."/>
            <person name="Wang Y."/>
            <person name="Lv Z."/>
            <person name="Lu X."/>
            <person name="Zhang F."/>
            <person name="Jiang W."/>
            <person name="Ma Y."/>
            <person name="Chen M."/>
            <person name="Hao X."/>
            <person name="Li L."/>
            <person name="Tang Y."/>
            <person name="Lv G."/>
            <person name="Zhou Y."/>
            <person name="Sun X."/>
            <person name="Brodelius P.E."/>
            <person name="Rose J.K.C."/>
            <person name="Tang K."/>
        </authorList>
    </citation>
    <scope>NUCLEOTIDE SEQUENCE [LARGE SCALE GENOMIC DNA]</scope>
    <source>
        <strain evidence="4">cv. Huhao1</strain>
        <tissue evidence="3">Leaf</tissue>
    </source>
</reference>
<keyword evidence="1" id="KW-0175">Coiled coil</keyword>
<dbReference type="PANTHER" id="PTHR31016">
    <property type="entry name" value="OS04G0228100 PROTEIN"/>
    <property type="match status" value="1"/>
</dbReference>
<evidence type="ECO:0000256" key="2">
    <source>
        <dbReference type="SAM" id="MobiDB-lite"/>
    </source>
</evidence>
<keyword evidence="4" id="KW-1185">Reference proteome</keyword>
<protein>
    <submittedName>
        <fullName evidence="3">Uncharacterized protein</fullName>
    </submittedName>
</protein>
<evidence type="ECO:0000256" key="1">
    <source>
        <dbReference type="SAM" id="Coils"/>
    </source>
</evidence>
<dbReference type="STRING" id="35608.A0A2U1QP53"/>
<evidence type="ECO:0000313" key="3">
    <source>
        <dbReference type="EMBL" id="PWA99779.1"/>
    </source>
</evidence>
<dbReference type="OrthoDB" id="1606269at2759"/>
<feature type="compositionally biased region" description="Basic and acidic residues" evidence="2">
    <location>
        <begin position="14"/>
        <end position="25"/>
    </location>
</feature>